<proteinExistence type="predicted"/>
<gene>
    <name evidence="1" type="ORF">APZ42_007256</name>
</gene>
<organism evidence="1 2">
    <name type="scientific">Daphnia magna</name>
    <dbReference type="NCBI Taxonomy" id="35525"/>
    <lineage>
        <taxon>Eukaryota</taxon>
        <taxon>Metazoa</taxon>
        <taxon>Ecdysozoa</taxon>
        <taxon>Arthropoda</taxon>
        <taxon>Crustacea</taxon>
        <taxon>Branchiopoda</taxon>
        <taxon>Diplostraca</taxon>
        <taxon>Cladocera</taxon>
        <taxon>Anomopoda</taxon>
        <taxon>Daphniidae</taxon>
        <taxon>Daphnia</taxon>
    </lineage>
</organism>
<evidence type="ECO:0000313" key="2">
    <source>
        <dbReference type="Proteomes" id="UP000076858"/>
    </source>
</evidence>
<dbReference type="EMBL" id="LRGB01020378">
    <property type="protein sequence ID" value="KZR97715.1"/>
    <property type="molecule type" value="Genomic_DNA"/>
</dbReference>
<evidence type="ECO:0000313" key="1">
    <source>
        <dbReference type="EMBL" id="KZR97715.1"/>
    </source>
</evidence>
<reference evidence="1 2" key="1">
    <citation type="submission" date="2016-03" db="EMBL/GenBank/DDBJ databases">
        <title>EvidentialGene: Evidence-directed Construction of Genes on Genomes.</title>
        <authorList>
            <person name="Gilbert D.G."/>
            <person name="Choi J.-H."/>
            <person name="Mockaitis K."/>
            <person name="Colbourne J."/>
            <person name="Pfrender M."/>
        </authorList>
    </citation>
    <scope>NUCLEOTIDE SEQUENCE [LARGE SCALE GENOMIC DNA]</scope>
    <source>
        <strain evidence="1 2">Xinb3</strain>
        <tissue evidence="1">Complete organism</tissue>
    </source>
</reference>
<keyword evidence="2" id="KW-1185">Reference proteome</keyword>
<sequence length="48" mass="5673">MANNSKHFRCNRRCDWLKETRSGYKPTTYQKMDTYGESTISYTLTVSC</sequence>
<name>A0A164FEF0_9CRUS</name>
<dbReference type="AlphaFoldDB" id="A0A164FEF0"/>
<comment type="caution">
    <text evidence="1">The sequence shown here is derived from an EMBL/GenBank/DDBJ whole genome shotgun (WGS) entry which is preliminary data.</text>
</comment>
<accession>A0A164FEF0</accession>
<protein>
    <submittedName>
        <fullName evidence="1">C1q and tumor necrosis factor-related protein 3-like protein</fullName>
    </submittedName>
</protein>
<dbReference type="Proteomes" id="UP000076858">
    <property type="component" value="Unassembled WGS sequence"/>
</dbReference>